<evidence type="ECO:0000256" key="1">
    <source>
        <dbReference type="ARBA" id="ARBA00001913"/>
    </source>
</evidence>
<evidence type="ECO:0000256" key="9">
    <source>
        <dbReference type="ARBA" id="ARBA00023098"/>
    </source>
</evidence>
<keyword evidence="10 12" id="KW-0807">Transducer</keyword>
<proteinExistence type="predicted"/>
<dbReference type="CDD" id="cd09932">
    <property type="entry name" value="SH2_C-SH2_PLC_gamma_like"/>
    <property type="match status" value="1"/>
</dbReference>
<dbReference type="CDD" id="cd08592">
    <property type="entry name" value="PI-PLCc_gamma"/>
    <property type="match status" value="1"/>
</dbReference>
<dbReference type="SMART" id="SM00326">
    <property type="entry name" value="SH3"/>
    <property type="match status" value="1"/>
</dbReference>
<feature type="domain" description="SH2" evidence="15">
    <location>
        <begin position="545"/>
        <end position="646"/>
    </location>
</feature>
<dbReference type="GO" id="GO:0048468">
    <property type="term" value="P:cell development"/>
    <property type="evidence" value="ECO:0007669"/>
    <property type="project" value="UniProtKB-ARBA"/>
</dbReference>
<dbReference type="CDD" id="cd13362">
    <property type="entry name" value="PH_PLC_gamma"/>
    <property type="match status" value="1"/>
</dbReference>
<dbReference type="Gene3D" id="1.10.238.10">
    <property type="entry name" value="EF-hand"/>
    <property type="match status" value="2"/>
</dbReference>
<keyword evidence="3" id="KW-0597">Phosphoprotein</keyword>
<dbReference type="InterPro" id="IPR035024">
    <property type="entry name" value="PLC-gamma_N-SH2"/>
</dbReference>
<evidence type="ECO:0000256" key="2">
    <source>
        <dbReference type="ARBA" id="ARBA00022443"/>
    </source>
</evidence>
<dbReference type="InterPro" id="IPR017946">
    <property type="entry name" value="PLC-like_Pdiesterase_TIM-brl"/>
</dbReference>
<evidence type="ECO:0000259" key="16">
    <source>
        <dbReference type="PROSITE" id="PS50002"/>
    </source>
</evidence>
<dbReference type="SUPFAM" id="SSF51695">
    <property type="entry name" value="PLC-like phosphodiesterases"/>
    <property type="match status" value="1"/>
</dbReference>
<dbReference type="InterPro" id="IPR001711">
    <property type="entry name" value="PLipase_C_Pinositol-sp_Y"/>
</dbReference>
<dbReference type="RefSeq" id="XP_013179185.1">
    <property type="nucleotide sequence ID" value="XM_013323731.1"/>
</dbReference>
<feature type="domain" description="PI-PLC Y-box" evidence="19">
    <location>
        <begin position="938"/>
        <end position="1056"/>
    </location>
</feature>
<dbReference type="InterPro" id="IPR035023">
    <property type="entry name" value="PLC-gamma_C-SH2"/>
</dbReference>
<dbReference type="InterPro" id="IPR035892">
    <property type="entry name" value="C2_domain_sf"/>
</dbReference>
<dbReference type="CDD" id="cd00275">
    <property type="entry name" value="C2_PLC_like"/>
    <property type="match status" value="1"/>
</dbReference>
<evidence type="ECO:0000256" key="12">
    <source>
        <dbReference type="PIRNR" id="PIRNR000952"/>
    </source>
</evidence>
<dbReference type="GO" id="GO:0032587">
    <property type="term" value="C:ruffle membrane"/>
    <property type="evidence" value="ECO:0007669"/>
    <property type="project" value="TreeGrafter"/>
</dbReference>
<dbReference type="GO" id="GO:0004435">
    <property type="term" value="F:phosphatidylinositol-4,5-bisphosphate phospholipase C activity"/>
    <property type="evidence" value="ECO:0007669"/>
    <property type="project" value="UniProtKB-UniRule"/>
</dbReference>
<dbReference type="PRINTS" id="PR00452">
    <property type="entry name" value="SH3DOMAIN"/>
</dbReference>
<dbReference type="GO" id="GO:0009395">
    <property type="term" value="P:phospholipid catabolic process"/>
    <property type="evidence" value="ECO:0007669"/>
    <property type="project" value="UniProtKB-UniRule"/>
</dbReference>
<dbReference type="Pfam" id="PF23583">
    <property type="entry name" value="EF_HAND_2_PLCG"/>
    <property type="match status" value="1"/>
</dbReference>
<dbReference type="InterPro" id="IPR002048">
    <property type="entry name" value="EF_hand_dom"/>
</dbReference>
<keyword evidence="5 12" id="KW-0378">Hydrolase</keyword>
<evidence type="ECO:0000259" key="18">
    <source>
        <dbReference type="PROSITE" id="PS50004"/>
    </source>
</evidence>
<reference evidence="21" key="1">
    <citation type="submission" date="2025-08" db="UniProtKB">
        <authorList>
            <consortium name="RefSeq"/>
        </authorList>
    </citation>
    <scope>IDENTIFICATION</scope>
</reference>
<dbReference type="SUPFAM" id="SSF50044">
    <property type="entry name" value="SH3-domain"/>
    <property type="match status" value="1"/>
</dbReference>
<dbReference type="Pfam" id="PF00018">
    <property type="entry name" value="SH3_1"/>
    <property type="match status" value="1"/>
</dbReference>
<dbReference type="SMART" id="SM00233">
    <property type="entry name" value="PH"/>
    <property type="match status" value="1"/>
</dbReference>
<gene>
    <name evidence="21" type="primary">LOC106126231</name>
</gene>
<dbReference type="InterPro" id="IPR000008">
    <property type="entry name" value="C2_dom"/>
</dbReference>
<dbReference type="InterPro" id="IPR016279">
    <property type="entry name" value="PLC-gamma"/>
</dbReference>
<dbReference type="Pfam" id="PF23329">
    <property type="entry name" value="EF_HAND_1_PLCG"/>
    <property type="match status" value="1"/>
</dbReference>
<dbReference type="FunFam" id="2.30.30.40:FF:000051">
    <property type="entry name" value="1-phosphatidylinositol 4,5-bisphosphate phosphodiesterase gamma"/>
    <property type="match status" value="1"/>
</dbReference>
<dbReference type="GO" id="GO:0005509">
    <property type="term" value="F:calcium ion binding"/>
    <property type="evidence" value="ECO:0007669"/>
    <property type="project" value="InterPro"/>
</dbReference>
<dbReference type="AlphaFoldDB" id="A0AAJ6ZUA3"/>
<dbReference type="PROSITE" id="PS50002">
    <property type="entry name" value="SH3"/>
    <property type="match status" value="1"/>
</dbReference>
<evidence type="ECO:0000256" key="5">
    <source>
        <dbReference type="ARBA" id="ARBA00022801"/>
    </source>
</evidence>
<dbReference type="PROSITE" id="PS50001">
    <property type="entry name" value="SH2"/>
    <property type="match status" value="2"/>
</dbReference>
<dbReference type="InterPro" id="IPR001849">
    <property type="entry name" value="PH_domain"/>
</dbReference>
<dbReference type="InterPro" id="IPR011993">
    <property type="entry name" value="PH-like_dom_sf"/>
</dbReference>
<dbReference type="Pfam" id="PF00168">
    <property type="entry name" value="C2"/>
    <property type="match status" value="1"/>
</dbReference>
<dbReference type="GO" id="GO:0009653">
    <property type="term" value="P:anatomical structure morphogenesis"/>
    <property type="evidence" value="ECO:0007669"/>
    <property type="project" value="UniProtKB-ARBA"/>
</dbReference>
<dbReference type="GO" id="GO:0051209">
    <property type="term" value="P:release of sequestered calcium ion into cytosol"/>
    <property type="evidence" value="ECO:0007669"/>
    <property type="project" value="TreeGrafter"/>
</dbReference>
<dbReference type="GeneID" id="106126231"/>
<dbReference type="Pfam" id="PF00387">
    <property type="entry name" value="PI-PLC-Y"/>
    <property type="match status" value="1"/>
</dbReference>
<evidence type="ECO:0000256" key="6">
    <source>
        <dbReference type="ARBA" id="ARBA00022837"/>
    </source>
</evidence>
<comment type="function">
    <text evidence="12">Mediates the production of the second messenger molecules diacylglycerol (DAG) and inositol 1,4,5-trisphosphate (IP3). Plays an important role in the regulation of intracellular signaling cascades.</text>
</comment>
<evidence type="ECO:0000256" key="8">
    <source>
        <dbReference type="ARBA" id="ARBA00022999"/>
    </source>
</evidence>
<comment type="cofactor">
    <cofactor evidence="1">
        <name>Ca(2+)</name>
        <dbReference type="ChEBI" id="CHEBI:29108"/>
    </cofactor>
</comment>
<dbReference type="FunFam" id="3.30.505.10:FF:000011">
    <property type="entry name" value="1-phosphatidylinositol 4,5-bisphosphate phosphodiesterase gamma"/>
    <property type="match status" value="1"/>
</dbReference>
<dbReference type="PROSITE" id="PS50003">
    <property type="entry name" value="PH_DOMAIN"/>
    <property type="match status" value="1"/>
</dbReference>
<dbReference type="SMART" id="SM00149">
    <property type="entry name" value="PLCYc"/>
    <property type="match status" value="1"/>
</dbReference>
<dbReference type="Proteomes" id="UP000694872">
    <property type="component" value="Unplaced"/>
</dbReference>
<organism evidence="21">
    <name type="scientific">Papilio xuthus</name>
    <name type="common">Asian swallowtail butterfly</name>
    <dbReference type="NCBI Taxonomy" id="66420"/>
    <lineage>
        <taxon>Eukaryota</taxon>
        <taxon>Metazoa</taxon>
        <taxon>Ecdysozoa</taxon>
        <taxon>Arthropoda</taxon>
        <taxon>Hexapoda</taxon>
        <taxon>Insecta</taxon>
        <taxon>Pterygota</taxon>
        <taxon>Neoptera</taxon>
        <taxon>Endopterygota</taxon>
        <taxon>Lepidoptera</taxon>
        <taxon>Glossata</taxon>
        <taxon>Ditrysia</taxon>
        <taxon>Papilionoidea</taxon>
        <taxon>Papilionidae</taxon>
        <taxon>Papilioninae</taxon>
        <taxon>Papilio</taxon>
    </lineage>
</organism>
<dbReference type="PRINTS" id="PR00390">
    <property type="entry name" value="PHPHLIPASEC"/>
</dbReference>
<dbReference type="PROSITE" id="PS50008">
    <property type="entry name" value="PIPLC_Y_DOMAIN"/>
    <property type="match status" value="1"/>
</dbReference>
<dbReference type="PRINTS" id="PR00401">
    <property type="entry name" value="SH2DOMAIN"/>
</dbReference>
<dbReference type="GO" id="GO:0046488">
    <property type="term" value="P:phosphatidylinositol metabolic process"/>
    <property type="evidence" value="ECO:0007669"/>
    <property type="project" value="TreeGrafter"/>
</dbReference>
<dbReference type="InterPro" id="IPR057061">
    <property type="entry name" value="PLCG_EF-hand_2"/>
</dbReference>
<dbReference type="SUPFAM" id="SSF47473">
    <property type="entry name" value="EF-hand"/>
    <property type="match status" value="1"/>
</dbReference>
<dbReference type="InterPro" id="IPR036860">
    <property type="entry name" value="SH2_dom_sf"/>
</dbReference>
<dbReference type="InterPro" id="IPR000909">
    <property type="entry name" value="PLipase_C_PInositol-sp_X_dom"/>
</dbReference>
<feature type="domain" description="SH2" evidence="15">
    <location>
        <begin position="657"/>
        <end position="746"/>
    </location>
</feature>
<dbReference type="Gene3D" id="3.20.20.190">
    <property type="entry name" value="Phosphatidylinositol (PI) phosphodiesterase"/>
    <property type="match status" value="2"/>
</dbReference>
<dbReference type="GO" id="GO:0048015">
    <property type="term" value="P:phosphatidylinositol-mediated signaling"/>
    <property type="evidence" value="ECO:0007669"/>
    <property type="project" value="TreeGrafter"/>
</dbReference>
<dbReference type="FunFam" id="2.60.40.150:FF:000199">
    <property type="entry name" value="1-phosphatidylinositol 4,5-bisphosphate phosphodiesterase gamma"/>
    <property type="match status" value="1"/>
</dbReference>
<dbReference type="SMART" id="SM00148">
    <property type="entry name" value="PLCXc"/>
    <property type="match status" value="1"/>
</dbReference>
<evidence type="ECO:0000256" key="14">
    <source>
        <dbReference type="PROSITE-ProRule" id="PRU00192"/>
    </source>
</evidence>
<dbReference type="InterPro" id="IPR001452">
    <property type="entry name" value="SH3_domain"/>
</dbReference>
<feature type="domain" description="PH" evidence="17">
    <location>
        <begin position="17"/>
        <end position="138"/>
    </location>
</feature>
<evidence type="ECO:0000256" key="13">
    <source>
        <dbReference type="PROSITE-ProRule" id="PRU00191"/>
    </source>
</evidence>
<keyword evidence="7 12" id="KW-0442">Lipid degradation</keyword>
<dbReference type="EC" id="3.1.4.11" evidence="12"/>
<dbReference type="Gene3D" id="2.30.29.30">
    <property type="entry name" value="Pleckstrin-homology domain (PH domain)/Phosphotyrosine-binding domain (PTB)"/>
    <property type="match status" value="1"/>
</dbReference>
<dbReference type="Pfam" id="PF00388">
    <property type="entry name" value="PI-PLC-X"/>
    <property type="match status" value="1"/>
</dbReference>
<comment type="catalytic activity">
    <reaction evidence="11">
        <text>a 1,2-diacyl-sn-glycero-3-phospho-(1D-myo-inositol-4,5-bisphosphate) + H2O = 1D-myo-inositol 1,4,5-trisphosphate + a 1,2-diacyl-sn-glycerol + H(+)</text>
        <dbReference type="Rhea" id="RHEA:33179"/>
        <dbReference type="ChEBI" id="CHEBI:15377"/>
        <dbReference type="ChEBI" id="CHEBI:15378"/>
        <dbReference type="ChEBI" id="CHEBI:17815"/>
        <dbReference type="ChEBI" id="CHEBI:58456"/>
        <dbReference type="ChEBI" id="CHEBI:203600"/>
        <dbReference type="EC" id="3.1.4.11"/>
    </reaction>
    <physiologicalReaction direction="left-to-right" evidence="11">
        <dbReference type="Rhea" id="RHEA:33180"/>
    </physiologicalReaction>
</comment>
<dbReference type="Gene3D" id="2.30.30.40">
    <property type="entry name" value="SH3 Domains"/>
    <property type="match status" value="1"/>
</dbReference>
<evidence type="ECO:0000259" key="15">
    <source>
        <dbReference type="PROSITE" id="PS50001"/>
    </source>
</evidence>
<dbReference type="SUPFAM" id="SSF50729">
    <property type="entry name" value="PH domain-like"/>
    <property type="match status" value="1"/>
</dbReference>
<dbReference type="SUPFAM" id="SSF55550">
    <property type="entry name" value="SH2 domain"/>
    <property type="match status" value="2"/>
</dbReference>
<dbReference type="Gene3D" id="3.30.505.10">
    <property type="entry name" value="SH2 domain"/>
    <property type="match status" value="2"/>
</dbReference>
<dbReference type="PROSITE" id="PS50007">
    <property type="entry name" value="PIPLC_X_DOMAIN"/>
    <property type="match status" value="1"/>
</dbReference>
<dbReference type="PROSITE" id="PS50004">
    <property type="entry name" value="C2"/>
    <property type="match status" value="1"/>
</dbReference>
<evidence type="ECO:0000256" key="4">
    <source>
        <dbReference type="ARBA" id="ARBA00022737"/>
    </source>
</evidence>
<dbReference type="InterPro" id="IPR000980">
    <property type="entry name" value="SH2"/>
</dbReference>
<keyword evidence="6" id="KW-0106">Calcium</keyword>
<dbReference type="CTD" id="32601"/>
<evidence type="ECO:0000259" key="17">
    <source>
        <dbReference type="PROSITE" id="PS50003"/>
    </source>
</evidence>
<dbReference type="CDD" id="cd11825">
    <property type="entry name" value="SH3_PLCgamma"/>
    <property type="match status" value="1"/>
</dbReference>
<dbReference type="InterPro" id="IPR011992">
    <property type="entry name" value="EF-hand-dom_pair"/>
</dbReference>
<keyword evidence="9 12" id="KW-0443">Lipid metabolism</keyword>
<protein>
    <recommendedName>
        <fullName evidence="12">1-phosphatidylinositol 4,5-bisphosphate phosphodiesterase gamma</fullName>
        <ecNumber evidence="12">3.1.4.11</ecNumber>
    </recommendedName>
</protein>
<evidence type="ECO:0000256" key="7">
    <source>
        <dbReference type="ARBA" id="ARBA00022963"/>
    </source>
</evidence>
<dbReference type="Pfam" id="PF00017">
    <property type="entry name" value="SH2"/>
    <property type="match status" value="2"/>
</dbReference>
<evidence type="ECO:0000256" key="3">
    <source>
        <dbReference type="ARBA" id="ARBA00022553"/>
    </source>
</evidence>
<dbReference type="InterPro" id="IPR036028">
    <property type="entry name" value="SH3-like_dom_sf"/>
</dbReference>
<evidence type="ECO:0000256" key="11">
    <source>
        <dbReference type="ARBA" id="ARBA00023674"/>
    </source>
</evidence>
<dbReference type="InterPro" id="IPR056586">
    <property type="entry name" value="EF-hand_PLCG1"/>
</dbReference>
<keyword evidence="2 14" id="KW-0728">SH3 domain</keyword>
<feature type="domain" description="EF-hand" evidence="20">
    <location>
        <begin position="183"/>
        <end position="218"/>
    </location>
</feature>
<evidence type="ECO:0000259" key="20">
    <source>
        <dbReference type="PROSITE" id="PS50222"/>
    </source>
</evidence>
<dbReference type="CDD" id="cd10341">
    <property type="entry name" value="SH2_N-SH2_PLC_gamma_like"/>
    <property type="match status" value="1"/>
</dbReference>
<dbReference type="InterPro" id="IPR001192">
    <property type="entry name" value="PI-PLC_fam"/>
</dbReference>
<dbReference type="PANTHER" id="PTHR10336:SF159">
    <property type="entry name" value="1-PHOSPHATIDYLINOSITOL 4,5-BISPHOSPHATE PHOSPHODIESTERASE GAMMA"/>
    <property type="match status" value="1"/>
</dbReference>
<dbReference type="FunFam" id="3.30.505.10:FF:000009">
    <property type="entry name" value="1-phosphatidylinositol 4,5-bisphosphate phosphodiesterase gamma"/>
    <property type="match status" value="1"/>
</dbReference>
<dbReference type="PROSITE" id="PS50222">
    <property type="entry name" value="EF_HAND_2"/>
    <property type="match status" value="1"/>
</dbReference>
<keyword evidence="8 13" id="KW-0727">SH2 domain</keyword>
<dbReference type="CDD" id="cd16201">
    <property type="entry name" value="EFh_PI-PLCgamma"/>
    <property type="match status" value="1"/>
</dbReference>
<dbReference type="SMART" id="SM00239">
    <property type="entry name" value="C2"/>
    <property type="match status" value="1"/>
</dbReference>
<name>A0AAJ6ZUA3_PAPXU</name>
<sequence>MSSVYYKGANERLIHEADQLISYLERGCSVLRFYPRKRPERRTLSVRRETHQIILFRNGTPQRHTLEGNWDIRDIKEVRFGKSSKDFERWPDEMKKLENSKCFTIYYGTEFKLRSASFVAPTDKESETWVKGIRFLVEESINTPYPLQIERWLRREFYTLENSHEKLTLKEIKGFLPKINCKISTSKLRDIFQEIDTGRRGEIGFDDFSILYHRLIFDENNVHDIFDKYSHYCANGSIITLREFQRFLIIEQHDKLGEDEAKTSQYIRDYLRDPQRDITEPYLKLNEFVEMLFSKHNTIWDSKHNQVTQDMTRPLSHYWISSSHNTYLTGDQFSSESSLEAYARCLRTGCRCIELDCWDGPDGMPFIYHGHTLTTKIRFTDVLRTIKEHAFVASDYPLILSIEDNCSLPQQRRMATAFQDVFGDMLLVQPIEKNETTLPSPYDMRRKIILKHKKLPDGAEENSFAVCLEEGKDMDLRNSIKNGILLLEDPVDKEWNPHAFVLTENKLYYTENYSAPSETDIDSDGEPEMETTTISQDELHFGECWFHGKLTGNRQEAEDLLKAHSHLGDGTFLVRESVTFVGDYCLSFWRQGKVNHCRIKLKHERGLTKYYLIETMCFDSLYSLITHYRQHPLRSQEFLITLKDPVPQPNKHEGKDWYHPNCSRVQAEELLRKVNIDGAFLVRPSEKELNSYAISFRTEREIKHCRVRLEGRLYSIGTVKFESLVELVSYYEKNPLYKKVKLSYPISEEAIRRIITEPDDCSVYGTPGYMDPTSFTSRMTVKALYDYHARQEDELSFCKHAIITNVDKPDEGWWRGDYGGKRQHWFPANYVEEVDVPHLTDIAGCLDNENAALGSLQQGVVDVLGAIVELVVGEEGGAARWLVRIQSPTMCAPFDMAAPTRESALEWLDAIKVAAHSASARSQQHRKMERTWRIAKEMSDLIIYCRSVAFNVDKMKTNVFVFTEMSSFPETKAERFMCQQEASQAYFIKYHMIQLSRIYPKGQRIDSSNYSPTPFWNAGSQMVALNYQTPDKAMQINMGKFKENGGCGYVLKPDFMFDERYTPQDRKCVERKVKPVTVMLRVIGARHLCKSGRGTASPFVEVEIIGADYDSGVKLVTKTVTDNGINPIWNDICEFDVANPDLALIRFLIQDEDIFGDPNFIGQATYPLKCLRTGYRSVSLTNGFSEELELSSLLVHIVVMPSRLQSLP</sequence>
<evidence type="ECO:0000313" key="21">
    <source>
        <dbReference type="RefSeq" id="XP_013179185.1"/>
    </source>
</evidence>
<feature type="domain" description="C2" evidence="18">
    <location>
        <begin position="1059"/>
        <end position="1182"/>
    </location>
</feature>
<dbReference type="SUPFAM" id="SSF49562">
    <property type="entry name" value="C2 domain (Calcium/lipid-binding domain, CaLB)"/>
    <property type="match status" value="1"/>
</dbReference>
<feature type="domain" description="SH3" evidence="16">
    <location>
        <begin position="776"/>
        <end position="836"/>
    </location>
</feature>
<dbReference type="Gene3D" id="2.60.40.150">
    <property type="entry name" value="C2 domain"/>
    <property type="match status" value="1"/>
</dbReference>
<dbReference type="FunFam" id="3.20.20.190:FF:000004">
    <property type="entry name" value="1-phosphatidylinositol 4,5-bisphosphate phosphodiesterase gamma"/>
    <property type="match status" value="1"/>
</dbReference>
<dbReference type="KEGG" id="pxu:106126231"/>
<keyword evidence="4" id="KW-0677">Repeat</keyword>
<dbReference type="PIRSF" id="PIRSF000952">
    <property type="entry name" value="PLC-gamma"/>
    <property type="match status" value="1"/>
</dbReference>
<evidence type="ECO:0000256" key="10">
    <source>
        <dbReference type="ARBA" id="ARBA00023224"/>
    </source>
</evidence>
<dbReference type="GO" id="GO:0010634">
    <property type="term" value="P:positive regulation of epithelial cell migration"/>
    <property type="evidence" value="ECO:0007669"/>
    <property type="project" value="TreeGrafter"/>
</dbReference>
<evidence type="ECO:0000259" key="19">
    <source>
        <dbReference type="PROSITE" id="PS50008"/>
    </source>
</evidence>
<dbReference type="PANTHER" id="PTHR10336">
    <property type="entry name" value="PHOSPHOINOSITIDE-SPECIFIC PHOSPHOLIPASE C FAMILY PROTEIN"/>
    <property type="match status" value="1"/>
</dbReference>
<accession>A0AAJ6ZUA3</accession>
<dbReference type="SMART" id="SM00252">
    <property type="entry name" value="SH2"/>
    <property type="match status" value="2"/>
</dbReference>